<sequence>MENYIELNKFHTFSIKRYHISKINPKDVTKRMLLLSYLQISSLKYKTEEDIVRVCEDLYDFRYSVKGDLHGSYWMITFQGNAIDPKYISDEAYTKDKVFEVFNDLSTPLVIDNKLDKKTFQRAKKLLSASILKLEKYPAVKATNFALHTFFKDTLRDYQPKGDMEELKKITIDELYEYYLEFLQEEETTIFIGAFDKKYPIKDTITPHMDHNFIERAKLDKDIYLYPHKSKLMNLRIIYDLNIFTGDDRIYALSIFNYFLGSSNYSYLFRIVREKYGLCYSISSDLYGASGIVIIGAEVKKDDLNLVIEKIDEALKESLNSFDLEKIKRVFVLTHKASYDQQDSYASDLICKKAFPIAYDSNTYIDKINSVTMDDIKEVFNTFMKSRRVIFGYGGDKKWVIQHILLPKMA</sequence>
<dbReference type="InterPro" id="IPR007863">
    <property type="entry name" value="Peptidase_M16_C"/>
</dbReference>
<dbReference type="SUPFAM" id="SSF63411">
    <property type="entry name" value="LuxS/MPP-like metallohydrolase"/>
    <property type="match status" value="2"/>
</dbReference>
<dbReference type="Proteomes" id="UP000266506">
    <property type="component" value="Unassembled WGS sequence"/>
</dbReference>
<dbReference type="GO" id="GO:0046872">
    <property type="term" value="F:metal ion binding"/>
    <property type="evidence" value="ECO:0007669"/>
    <property type="project" value="InterPro"/>
</dbReference>
<reference evidence="2 3" key="1">
    <citation type="submission" date="2018-08" db="EMBL/GenBank/DDBJ databases">
        <title>Genomic Encyclopedia of Archaeal and Bacterial Type Strains, Phase II (KMG-II): from individual species to whole genera.</title>
        <authorList>
            <person name="Goeker M."/>
        </authorList>
    </citation>
    <scope>NUCLEOTIDE SEQUENCE [LARGE SCALE GENOMIC DNA]</scope>
    <source>
        <strain evidence="2 3">ATCC 27112</strain>
    </source>
</reference>
<comment type="caution">
    <text evidence="2">The sequence shown here is derived from an EMBL/GenBank/DDBJ whole genome shotgun (WGS) entry which is preliminary data.</text>
</comment>
<gene>
    <name evidence="2" type="ORF">EI71_00977</name>
</gene>
<dbReference type="FunCoup" id="A0A397RP92">
    <property type="interactions" value="3"/>
</dbReference>
<dbReference type="Pfam" id="PF05193">
    <property type="entry name" value="Peptidase_M16_C"/>
    <property type="match status" value="1"/>
</dbReference>
<dbReference type="EMBL" id="QXEV01000008">
    <property type="protein sequence ID" value="RIA75943.1"/>
    <property type="molecule type" value="Genomic_DNA"/>
</dbReference>
<accession>A0A397RP92</accession>
<dbReference type="Gene3D" id="3.30.830.10">
    <property type="entry name" value="Metalloenzyme, LuxS/M16 peptidase-like"/>
    <property type="match status" value="2"/>
</dbReference>
<keyword evidence="3" id="KW-1185">Reference proteome</keyword>
<dbReference type="AlphaFoldDB" id="A0A397RP92"/>
<evidence type="ECO:0000313" key="3">
    <source>
        <dbReference type="Proteomes" id="UP000266506"/>
    </source>
</evidence>
<proteinExistence type="predicted"/>
<dbReference type="InterPro" id="IPR011249">
    <property type="entry name" value="Metalloenz_LuxS/M16"/>
</dbReference>
<name>A0A397RP92_9MOLU</name>
<dbReference type="OrthoDB" id="9811314at2"/>
<feature type="domain" description="Peptidase M16 C-terminal" evidence="1">
    <location>
        <begin position="212"/>
        <end position="329"/>
    </location>
</feature>
<evidence type="ECO:0000313" key="2">
    <source>
        <dbReference type="EMBL" id="RIA75943.1"/>
    </source>
</evidence>
<dbReference type="InParanoid" id="A0A397RP92"/>
<protein>
    <submittedName>
        <fullName evidence="2">Putative Zn-dependent peptidase</fullName>
    </submittedName>
</protein>
<evidence type="ECO:0000259" key="1">
    <source>
        <dbReference type="Pfam" id="PF05193"/>
    </source>
</evidence>
<organism evidence="2 3">
    <name type="scientific">Anaeroplasma bactoclasticum</name>
    <dbReference type="NCBI Taxonomy" id="2088"/>
    <lineage>
        <taxon>Bacteria</taxon>
        <taxon>Bacillati</taxon>
        <taxon>Mycoplasmatota</taxon>
        <taxon>Mollicutes</taxon>
        <taxon>Anaeroplasmatales</taxon>
        <taxon>Anaeroplasmataceae</taxon>
        <taxon>Anaeroplasma</taxon>
    </lineage>
</organism>